<evidence type="ECO:0000256" key="10">
    <source>
        <dbReference type="ARBA" id="ARBA00023237"/>
    </source>
</evidence>
<keyword evidence="3 11" id="KW-0813">Transport</keyword>
<protein>
    <submittedName>
        <fullName evidence="17">TonB-dependent receptor</fullName>
    </submittedName>
</protein>
<dbReference type="InterPro" id="IPR010917">
    <property type="entry name" value="TonB_rcpt_CS"/>
</dbReference>
<evidence type="ECO:0000256" key="9">
    <source>
        <dbReference type="ARBA" id="ARBA00023170"/>
    </source>
</evidence>
<dbReference type="GO" id="GO:0015344">
    <property type="term" value="F:siderophore uptake transmembrane transporter activity"/>
    <property type="evidence" value="ECO:0007669"/>
    <property type="project" value="TreeGrafter"/>
</dbReference>
<evidence type="ECO:0000256" key="3">
    <source>
        <dbReference type="ARBA" id="ARBA00022448"/>
    </source>
</evidence>
<evidence type="ECO:0000256" key="11">
    <source>
        <dbReference type="PROSITE-ProRule" id="PRU01360"/>
    </source>
</evidence>
<dbReference type="Proteomes" id="UP000051386">
    <property type="component" value="Unassembled WGS sequence"/>
</dbReference>
<dbReference type="InterPro" id="IPR037066">
    <property type="entry name" value="Plug_dom_sf"/>
</dbReference>
<feature type="domain" description="TonB-dependent receptor plug" evidence="16">
    <location>
        <begin position="50"/>
        <end position="158"/>
    </location>
</feature>
<dbReference type="RefSeq" id="WP_057507919.1">
    <property type="nucleotide sequence ID" value="NZ_LDJK01000021.1"/>
</dbReference>
<comment type="subcellular location">
    <subcellularLocation>
        <location evidence="1 11">Cell outer membrane</location>
        <topology evidence="1 11">Multi-pass membrane protein</topology>
    </subcellularLocation>
</comment>
<dbReference type="GO" id="GO:0044718">
    <property type="term" value="P:siderophore transmembrane transport"/>
    <property type="evidence" value="ECO:0007669"/>
    <property type="project" value="TreeGrafter"/>
</dbReference>
<sequence length="769" mass="84507">MNLSLSLLSLAVLASLSAIPVAHADAPADAGTLDTVRVEAERARKNTSRNQNVTVLSAADLDAEMANNMEEAIRYIPGVSVVDMGRFGDNGFNIRGLESDRVAITVDGLSLGESVETARSYEFFRGGRGDVDIDTLKSLQVIKGADSITAGSGALGGAVVFTTKDPADYLKPAGNDTHVGMKFGYSGSNDETMGTLTFANRTGIAESMLVYTRRDGHESESWYDTTVDRIGVGRRTPDPVDSTRDNLLGKLDLQLDERNTLGFMVERGRARNEVDNLSRVYSPGYLERRGDDRNDRDRYGVRWQYRAQNALFDSMEAQLDHQVTESRGLTTILAGSGCPGRTVPCLRSENRSTEQTLDRAALDFSKVLDNAGTRHDIVYGLAWQTRDVDFTAVDTRWTAAGDIATVDQDPRQVPKTDARNWNLYLRDSVTLMDERLVLSGGARYDRYDYSPTVDATFVDPTGSVRDLQFSAPSWQLGAEFRFLPDHAVWAQVGRGFRAPSVADLYSPTGSTVAFDAITGAQVQFDTSSSNPELDAEKSLNVELGYRWSTDRGQLGFSLFRDRYSNFIETVTTAQAYANGYRTTATAPIQYSYNATMPMNAGKVTVKGAELEGRWQFSDAWSSRIAAAYSEGEKANGDPLESIVPASVVVGLRYAPSPVWNVTANLTHAWGKDADDAYTTLANGTRETPDWVGKADGYTVLDLVGSWNVTEQLRVSAGVYNLTDREYYLWQRVRGVFEGTNTLYGYVNEQGIGRYSEPGRNARVTVAYSF</sequence>
<proteinExistence type="inferred from homology"/>
<keyword evidence="9 17" id="KW-0675">Receptor</keyword>
<dbReference type="PATRIC" id="fig|517011.3.peg.990"/>
<dbReference type="PROSITE" id="PS01156">
    <property type="entry name" value="TONB_DEPENDENT_REC_2"/>
    <property type="match status" value="1"/>
</dbReference>
<evidence type="ECO:0000256" key="6">
    <source>
        <dbReference type="ARBA" id="ARBA00022729"/>
    </source>
</evidence>
<evidence type="ECO:0000256" key="1">
    <source>
        <dbReference type="ARBA" id="ARBA00004571"/>
    </source>
</evidence>
<evidence type="ECO:0000256" key="4">
    <source>
        <dbReference type="ARBA" id="ARBA00022452"/>
    </source>
</evidence>
<keyword evidence="5 11" id="KW-0812">Transmembrane</keyword>
<dbReference type="InterPro" id="IPR012910">
    <property type="entry name" value="Plug_dom"/>
</dbReference>
<evidence type="ECO:0000256" key="5">
    <source>
        <dbReference type="ARBA" id="ARBA00022692"/>
    </source>
</evidence>
<name>A0A0R0CZS6_9GAMM</name>
<evidence type="ECO:0000256" key="7">
    <source>
        <dbReference type="ARBA" id="ARBA00023077"/>
    </source>
</evidence>
<dbReference type="InterPro" id="IPR039426">
    <property type="entry name" value="TonB-dep_rcpt-like"/>
</dbReference>
<keyword evidence="18" id="KW-1185">Reference proteome</keyword>
<keyword evidence="8 11" id="KW-0472">Membrane</keyword>
<dbReference type="Pfam" id="PF00593">
    <property type="entry name" value="TonB_dep_Rec_b-barrel"/>
    <property type="match status" value="1"/>
</dbReference>
<dbReference type="Gene3D" id="2.40.170.20">
    <property type="entry name" value="TonB-dependent receptor, beta-barrel domain"/>
    <property type="match status" value="1"/>
</dbReference>
<dbReference type="Pfam" id="PF07715">
    <property type="entry name" value="Plug"/>
    <property type="match status" value="1"/>
</dbReference>
<evidence type="ECO:0000256" key="12">
    <source>
        <dbReference type="PROSITE-ProRule" id="PRU10144"/>
    </source>
</evidence>
<reference evidence="17 18" key="1">
    <citation type="submission" date="2015-05" db="EMBL/GenBank/DDBJ databases">
        <title>Genome sequencing and analysis of members of genus Stenotrophomonas.</title>
        <authorList>
            <person name="Patil P.P."/>
            <person name="Midha S."/>
            <person name="Patil P.B."/>
        </authorList>
    </citation>
    <scope>NUCLEOTIDE SEQUENCE [LARGE SCALE GENOMIC DNA]</scope>
    <source>
        <strain evidence="17 18">DSM 21508</strain>
    </source>
</reference>
<dbReference type="PROSITE" id="PS52016">
    <property type="entry name" value="TONB_DEPENDENT_REC_3"/>
    <property type="match status" value="1"/>
</dbReference>
<feature type="signal peptide" evidence="14">
    <location>
        <begin position="1"/>
        <end position="24"/>
    </location>
</feature>
<feature type="chain" id="PRO_5006394851" evidence="14">
    <location>
        <begin position="25"/>
        <end position="769"/>
    </location>
</feature>
<evidence type="ECO:0000256" key="14">
    <source>
        <dbReference type="SAM" id="SignalP"/>
    </source>
</evidence>
<dbReference type="InterPro" id="IPR000531">
    <property type="entry name" value="Beta-barrel_TonB"/>
</dbReference>
<keyword evidence="7 13" id="KW-0798">TonB box</keyword>
<comment type="similarity">
    <text evidence="2">Belongs to the TonB-dependent receptor family. Hemoglobin/haptoglobin binding protein subfamily.</text>
</comment>
<dbReference type="CDD" id="cd01347">
    <property type="entry name" value="ligand_gated_channel"/>
    <property type="match status" value="1"/>
</dbReference>
<comment type="caution">
    <text evidence="17">The sequence shown here is derived from an EMBL/GenBank/DDBJ whole genome shotgun (WGS) entry which is preliminary data.</text>
</comment>
<dbReference type="PANTHER" id="PTHR30069:SF29">
    <property type="entry name" value="HEMOGLOBIN AND HEMOGLOBIN-HAPTOGLOBIN-BINDING PROTEIN 1-RELATED"/>
    <property type="match status" value="1"/>
</dbReference>
<dbReference type="InterPro" id="IPR036942">
    <property type="entry name" value="Beta-barrel_TonB_sf"/>
</dbReference>
<evidence type="ECO:0000256" key="13">
    <source>
        <dbReference type="RuleBase" id="RU003357"/>
    </source>
</evidence>
<keyword evidence="10 11" id="KW-0998">Cell outer membrane</keyword>
<evidence type="ECO:0000259" key="16">
    <source>
        <dbReference type="Pfam" id="PF07715"/>
    </source>
</evidence>
<evidence type="ECO:0000256" key="2">
    <source>
        <dbReference type="ARBA" id="ARBA00008143"/>
    </source>
</evidence>
<evidence type="ECO:0000313" key="17">
    <source>
        <dbReference type="EMBL" id="KRG74693.1"/>
    </source>
</evidence>
<accession>A0A0R0CZS6</accession>
<feature type="short sequence motif" description="TonB C-terminal box" evidence="12">
    <location>
        <begin position="752"/>
        <end position="769"/>
    </location>
</feature>
<dbReference type="EMBL" id="LDJK01000021">
    <property type="protein sequence ID" value="KRG74693.1"/>
    <property type="molecule type" value="Genomic_DNA"/>
</dbReference>
<dbReference type="SUPFAM" id="SSF56935">
    <property type="entry name" value="Porins"/>
    <property type="match status" value="1"/>
</dbReference>
<dbReference type="AlphaFoldDB" id="A0A0R0CZS6"/>
<dbReference type="InterPro" id="IPR010949">
    <property type="entry name" value="TonB_Hb/transfer/lactofer_rcpt"/>
</dbReference>
<evidence type="ECO:0000256" key="8">
    <source>
        <dbReference type="ARBA" id="ARBA00023136"/>
    </source>
</evidence>
<evidence type="ECO:0000259" key="15">
    <source>
        <dbReference type="Pfam" id="PF00593"/>
    </source>
</evidence>
<keyword evidence="6 14" id="KW-0732">Signal</keyword>
<dbReference type="GO" id="GO:0009279">
    <property type="term" value="C:cell outer membrane"/>
    <property type="evidence" value="ECO:0007669"/>
    <property type="project" value="UniProtKB-SubCell"/>
</dbReference>
<dbReference type="PANTHER" id="PTHR30069">
    <property type="entry name" value="TONB-DEPENDENT OUTER MEMBRANE RECEPTOR"/>
    <property type="match status" value="1"/>
</dbReference>
<dbReference type="NCBIfam" id="TIGR01786">
    <property type="entry name" value="TonB-hemlactrns"/>
    <property type="match status" value="1"/>
</dbReference>
<gene>
    <name evidence="17" type="ORF">ABB28_06845</name>
</gene>
<evidence type="ECO:0000313" key="18">
    <source>
        <dbReference type="Proteomes" id="UP000051386"/>
    </source>
</evidence>
<feature type="domain" description="TonB-dependent receptor-like beta-barrel" evidence="15">
    <location>
        <begin position="261"/>
        <end position="721"/>
    </location>
</feature>
<dbReference type="Gene3D" id="2.170.130.10">
    <property type="entry name" value="TonB-dependent receptor, plug domain"/>
    <property type="match status" value="1"/>
</dbReference>
<organism evidence="17 18">
    <name type="scientific">Stenotrophomonas chelatiphaga</name>
    <dbReference type="NCBI Taxonomy" id="517011"/>
    <lineage>
        <taxon>Bacteria</taxon>
        <taxon>Pseudomonadati</taxon>
        <taxon>Pseudomonadota</taxon>
        <taxon>Gammaproteobacteria</taxon>
        <taxon>Lysobacterales</taxon>
        <taxon>Lysobacteraceae</taxon>
        <taxon>Stenotrophomonas</taxon>
    </lineage>
</organism>
<keyword evidence="4 11" id="KW-1134">Transmembrane beta strand</keyword>